<feature type="signal peptide" evidence="1">
    <location>
        <begin position="1"/>
        <end position="29"/>
    </location>
</feature>
<protein>
    <submittedName>
        <fullName evidence="2">Uncharacterized protein</fullName>
    </submittedName>
</protein>
<gene>
    <name evidence="2" type="ORF">A3F61_01765</name>
</gene>
<comment type="caution">
    <text evidence="2">The sequence shown here is derived from an EMBL/GenBank/DDBJ whole genome shotgun (WGS) entry which is preliminary data.</text>
</comment>
<dbReference type="PROSITE" id="PS51257">
    <property type="entry name" value="PROKAR_LIPOPROTEIN"/>
    <property type="match status" value="1"/>
</dbReference>
<dbReference type="STRING" id="1797517.A3F61_01765"/>
<reference evidence="2 3" key="1">
    <citation type="journal article" date="2016" name="Nat. Commun.">
        <title>Thousands of microbial genomes shed light on interconnected biogeochemical processes in an aquifer system.</title>
        <authorList>
            <person name="Anantharaman K."/>
            <person name="Brown C.T."/>
            <person name="Hug L.A."/>
            <person name="Sharon I."/>
            <person name="Castelle C.J."/>
            <person name="Probst A.J."/>
            <person name="Thomas B.C."/>
            <person name="Singh A."/>
            <person name="Wilkins M.J."/>
            <person name="Karaoz U."/>
            <person name="Brodie E.L."/>
            <person name="Williams K.H."/>
            <person name="Hubbard S.S."/>
            <person name="Banfield J.F."/>
        </authorList>
    </citation>
    <scope>NUCLEOTIDE SEQUENCE [LARGE SCALE GENOMIC DNA]</scope>
</reference>
<dbReference type="AlphaFoldDB" id="A0A1G1V8H6"/>
<dbReference type="EMBL" id="MHCA01000034">
    <property type="protein sequence ID" value="OGY11601.1"/>
    <property type="molecule type" value="Genomic_DNA"/>
</dbReference>
<keyword evidence="1" id="KW-0732">Signal</keyword>
<organism evidence="2 3">
    <name type="scientific">Candidatus Blackburnbacteria bacterium RIFCSPHIGHO2_12_FULL_41_13b</name>
    <dbReference type="NCBI Taxonomy" id="1797517"/>
    <lineage>
        <taxon>Bacteria</taxon>
        <taxon>Candidatus Blackburniibacteriota</taxon>
    </lineage>
</organism>
<name>A0A1G1V8H6_9BACT</name>
<dbReference type="Proteomes" id="UP000178272">
    <property type="component" value="Unassembled WGS sequence"/>
</dbReference>
<proteinExistence type="predicted"/>
<evidence type="ECO:0000313" key="2">
    <source>
        <dbReference type="EMBL" id="OGY11601.1"/>
    </source>
</evidence>
<feature type="chain" id="PRO_5009580978" evidence="1">
    <location>
        <begin position="30"/>
        <end position="203"/>
    </location>
</feature>
<evidence type="ECO:0000256" key="1">
    <source>
        <dbReference type="SAM" id="SignalP"/>
    </source>
</evidence>
<evidence type="ECO:0000313" key="3">
    <source>
        <dbReference type="Proteomes" id="UP000178272"/>
    </source>
</evidence>
<accession>A0A1G1V8H6</accession>
<sequence>MSIKEQARIITRRKTLVLFGLATASAALSCAVSESNPTTEERFTLESNQAKNYKKRLYLYNDYPNSTLNMSTKFIEELFSSPDGVQIPDGSAIAVLFSKKHPTVQVTNSYLLEFTQLWREHLAKDHGTIPAKTSVIVLYPEQYIAYDKNGIVDFATHKNLSLAFVSNVKRVADKLMNRPQEGELQANLKNKTSKQEPVRIQLR</sequence>